<comment type="caution">
    <text evidence="1">The sequence shown here is derived from an EMBL/GenBank/DDBJ whole genome shotgun (WGS) entry which is preliminary data.</text>
</comment>
<dbReference type="EMBL" id="MU839843">
    <property type="protein sequence ID" value="KAK1751091.1"/>
    <property type="molecule type" value="Genomic_DNA"/>
</dbReference>
<reference evidence="1" key="1">
    <citation type="submission" date="2023-06" db="EMBL/GenBank/DDBJ databases">
        <title>Genome-scale phylogeny and comparative genomics of the fungal order Sordariales.</title>
        <authorList>
            <consortium name="Lawrence Berkeley National Laboratory"/>
            <person name="Hensen N."/>
            <person name="Bonometti L."/>
            <person name="Westerberg I."/>
            <person name="Brannstrom I.O."/>
            <person name="Guillou S."/>
            <person name="Cros-Aarteil S."/>
            <person name="Calhoun S."/>
            <person name="Haridas S."/>
            <person name="Kuo A."/>
            <person name="Mondo S."/>
            <person name="Pangilinan J."/>
            <person name="Riley R."/>
            <person name="Labutti K."/>
            <person name="Andreopoulos B."/>
            <person name="Lipzen A."/>
            <person name="Chen C."/>
            <person name="Yanf M."/>
            <person name="Daum C."/>
            <person name="Ng V."/>
            <person name="Clum A."/>
            <person name="Steindorff A."/>
            <person name="Ohm R."/>
            <person name="Martin F."/>
            <person name="Silar P."/>
            <person name="Natvig D."/>
            <person name="Lalanne C."/>
            <person name="Gautier V."/>
            <person name="Ament-Velasquez S.L."/>
            <person name="Kruys A."/>
            <person name="Hutchinson M.I."/>
            <person name="Powell A.J."/>
            <person name="Barry K."/>
            <person name="Miller A.N."/>
            <person name="Grigoriev I.V."/>
            <person name="Debuchy R."/>
            <person name="Gladieux P."/>
            <person name="Thoren M.H."/>
            <person name="Johannesson H."/>
        </authorList>
    </citation>
    <scope>NUCLEOTIDE SEQUENCE</scope>
    <source>
        <strain evidence="1">PSN4</strain>
    </source>
</reference>
<dbReference type="Proteomes" id="UP001239445">
    <property type="component" value="Unassembled WGS sequence"/>
</dbReference>
<protein>
    <recommendedName>
        <fullName evidence="3">BTB domain-containing protein</fullName>
    </recommendedName>
</protein>
<dbReference type="AlphaFoldDB" id="A0AAJ0F1D4"/>
<proteinExistence type="predicted"/>
<evidence type="ECO:0000313" key="1">
    <source>
        <dbReference type="EMBL" id="KAK1751091.1"/>
    </source>
</evidence>
<name>A0AAJ0F1D4_9PEZI</name>
<organism evidence="1 2">
    <name type="scientific">Echria macrotheca</name>
    <dbReference type="NCBI Taxonomy" id="438768"/>
    <lineage>
        <taxon>Eukaryota</taxon>
        <taxon>Fungi</taxon>
        <taxon>Dikarya</taxon>
        <taxon>Ascomycota</taxon>
        <taxon>Pezizomycotina</taxon>
        <taxon>Sordariomycetes</taxon>
        <taxon>Sordariomycetidae</taxon>
        <taxon>Sordariales</taxon>
        <taxon>Schizotheciaceae</taxon>
        <taxon>Echria</taxon>
    </lineage>
</organism>
<evidence type="ECO:0008006" key="3">
    <source>
        <dbReference type="Google" id="ProtNLM"/>
    </source>
</evidence>
<sequence length="319" mass="37042">MASISEFRHSIEMGSQCYHRYVCHPNGDTGLVLPHASKVFLVRAAFLESCSTIFRTQLAKARRLKNTKDDGDEERLMLTDNESDAKAMRIVMNILNGNRDQVPKELGLNRFTKVAVIVDRWQIGSPKVAYFARQWGNLLHRRLTLSPFGCDLFKKYMEPQRELVLLLYASWVFKSPSLFKEATGRLVDSTHGFLRVPKELRIPQAVIDAVHRKKQEIFGRIMRLIDERLDDLFEHEVGCHCRLKQIGVLVDRKKYLSCNDMASGNYVSGIIDWLRFPCPWDEEAGCKCEDDDKMASFFWRETGKFEKWVDLTYFLPYAM</sequence>
<evidence type="ECO:0000313" key="2">
    <source>
        <dbReference type="Proteomes" id="UP001239445"/>
    </source>
</evidence>
<gene>
    <name evidence="1" type="ORF">QBC47DRAFT_434849</name>
</gene>
<keyword evidence="2" id="KW-1185">Reference proteome</keyword>
<accession>A0AAJ0F1D4</accession>